<dbReference type="SUPFAM" id="SSF52777">
    <property type="entry name" value="CoA-dependent acyltransferases"/>
    <property type="match status" value="2"/>
</dbReference>
<dbReference type="Proteomes" id="UP000619260">
    <property type="component" value="Unassembled WGS sequence"/>
</dbReference>
<keyword evidence="3" id="KW-1185">Reference proteome</keyword>
<dbReference type="GO" id="GO:0005737">
    <property type="term" value="C:cytoplasm"/>
    <property type="evidence" value="ECO:0007669"/>
    <property type="project" value="TreeGrafter"/>
</dbReference>
<organism evidence="2 3">
    <name type="scientific">Virgisporangium aliadipatigenens</name>
    <dbReference type="NCBI Taxonomy" id="741659"/>
    <lineage>
        <taxon>Bacteria</taxon>
        <taxon>Bacillati</taxon>
        <taxon>Actinomycetota</taxon>
        <taxon>Actinomycetes</taxon>
        <taxon>Micromonosporales</taxon>
        <taxon>Micromonosporaceae</taxon>
        <taxon>Virgisporangium</taxon>
    </lineage>
</organism>
<dbReference type="PANTHER" id="PTHR45527">
    <property type="entry name" value="NONRIBOSOMAL PEPTIDE SYNTHETASE"/>
    <property type="match status" value="1"/>
</dbReference>
<proteinExistence type="predicted"/>
<dbReference type="GO" id="GO:0003824">
    <property type="term" value="F:catalytic activity"/>
    <property type="evidence" value="ECO:0007669"/>
    <property type="project" value="InterPro"/>
</dbReference>
<evidence type="ECO:0000313" key="2">
    <source>
        <dbReference type="EMBL" id="GIJ45278.1"/>
    </source>
</evidence>
<dbReference type="GO" id="GO:0031177">
    <property type="term" value="F:phosphopantetheine binding"/>
    <property type="evidence" value="ECO:0007669"/>
    <property type="project" value="TreeGrafter"/>
</dbReference>
<dbReference type="GO" id="GO:0008610">
    <property type="term" value="P:lipid biosynthetic process"/>
    <property type="evidence" value="ECO:0007669"/>
    <property type="project" value="UniProtKB-ARBA"/>
</dbReference>
<name>A0A8J3YK18_9ACTN</name>
<dbReference type="EMBL" id="BOPF01000007">
    <property type="protein sequence ID" value="GIJ45278.1"/>
    <property type="molecule type" value="Genomic_DNA"/>
</dbReference>
<gene>
    <name evidence="2" type="ORF">Val02_21640</name>
</gene>
<dbReference type="Gene3D" id="3.30.559.30">
    <property type="entry name" value="Nonribosomal peptide synthetase, condensation domain"/>
    <property type="match status" value="1"/>
</dbReference>
<protein>
    <recommendedName>
        <fullName evidence="1">Condensation domain-containing protein</fullName>
    </recommendedName>
</protein>
<comment type="caution">
    <text evidence="2">The sequence shown here is derived from an EMBL/GenBank/DDBJ whole genome shotgun (WGS) entry which is preliminary data.</text>
</comment>
<dbReference type="GO" id="GO:0043041">
    <property type="term" value="P:amino acid activation for nonribosomal peptide biosynthetic process"/>
    <property type="evidence" value="ECO:0007669"/>
    <property type="project" value="TreeGrafter"/>
</dbReference>
<dbReference type="RefSeq" id="WP_203898842.1">
    <property type="nucleotide sequence ID" value="NZ_BOPF01000007.1"/>
</dbReference>
<feature type="domain" description="Condensation" evidence="1">
    <location>
        <begin position="33"/>
        <end position="334"/>
    </location>
</feature>
<dbReference type="Gene3D" id="3.30.559.10">
    <property type="entry name" value="Chloramphenicol acetyltransferase-like domain"/>
    <property type="match status" value="1"/>
</dbReference>
<dbReference type="PANTHER" id="PTHR45527:SF1">
    <property type="entry name" value="FATTY ACID SYNTHASE"/>
    <property type="match status" value="1"/>
</dbReference>
<dbReference type="InterPro" id="IPR001242">
    <property type="entry name" value="Condensation_dom"/>
</dbReference>
<evidence type="ECO:0000259" key="1">
    <source>
        <dbReference type="Pfam" id="PF00668"/>
    </source>
</evidence>
<accession>A0A8J3YK18</accession>
<reference evidence="2" key="1">
    <citation type="submission" date="2021-01" db="EMBL/GenBank/DDBJ databases">
        <title>Whole genome shotgun sequence of Virgisporangium aliadipatigenens NBRC 105644.</title>
        <authorList>
            <person name="Komaki H."/>
            <person name="Tamura T."/>
        </authorList>
    </citation>
    <scope>NUCLEOTIDE SEQUENCE</scope>
    <source>
        <strain evidence="2">NBRC 105644</strain>
    </source>
</reference>
<dbReference type="AlphaFoldDB" id="A0A8J3YK18"/>
<sequence>MIAQESAHAVAEFIGGRAMETAPTWGQRSIWKALGQLAPNDHFLNMRRLISLSERAGATPASAASAVGTVIERYEALRTRYETPDGRLRQIVQPSGRLDIEIVDAVPGTLERAGVELRDRLWRRSFDHAAELPLRVGFVTVDGRVRRIALVASHLSVDGYAADTLLRDLRLALLRGRLPRFTGLQPVDLAPAEAAGTATSARAVRYWTDQLRAAPVTMFAAVGAPADPPYQRHLLTCRPLAEAALSLARRHRTGTATVLMAATAALVGRWTGHRRVAMHTLVHNRFRPGYADVVGTLVMQGLLVLDTAGEADLEELVPRTRHAALRAYRCAYYDPRERDAATAELSRLRGAVVDPHCCFNDVRLSADDAPLPAGPPAPRIRAQEHPAVMHCRFCVELHDTPDGLGVLLTADTRYLPPPSMRAFLRELAESVLCAATTRPR</sequence>
<dbReference type="GO" id="GO:0044550">
    <property type="term" value="P:secondary metabolite biosynthetic process"/>
    <property type="evidence" value="ECO:0007669"/>
    <property type="project" value="TreeGrafter"/>
</dbReference>
<dbReference type="InterPro" id="IPR023213">
    <property type="entry name" value="CAT-like_dom_sf"/>
</dbReference>
<evidence type="ECO:0000313" key="3">
    <source>
        <dbReference type="Proteomes" id="UP000619260"/>
    </source>
</evidence>
<dbReference type="Pfam" id="PF00668">
    <property type="entry name" value="Condensation"/>
    <property type="match status" value="1"/>
</dbReference>